<dbReference type="SMART" id="SM00034">
    <property type="entry name" value="CLECT"/>
    <property type="match status" value="1"/>
</dbReference>
<sequence length="197" mass="22370">MFRLSVLFVLVVLCMTVEGKYVDLGSNQCSFTALTRKISSLEKKLDNLLLLCKCSDFCPAGWTTYASSTSCYRFVNSAVTKWKDARKACLAMGSDLVKIESLRENIYVFNLARSYAYKSVYMWIGLHKDVNKNFVWVDGSTMSGQYTRWHSGKPNNGDAQEDCVHLYLANGGYWNDIRCNYPNKGVYMCEKSKQISG</sequence>
<dbReference type="InterPro" id="IPR016186">
    <property type="entry name" value="C-type_lectin-like/link_sf"/>
</dbReference>
<evidence type="ECO:0000256" key="1">
    <source>
        <dbReference type="SAM" id="SignalP"/>
    </source>
</evidence>
<dbReference type="FunCoup" id="A0A6P8IVK3">
    <property type="interactions" value="530"/>
</dbReference>
<dbReference type="KEGG" id="aten:116305273"/>
<dbReference type="InParanoid" id="A0A6P8IVK3"/>
<proteinExistence type="predicted"/>
<reference evidence="4" key="1">
    <citation type="submission" date="2025-08" db="UniProtKB">
        <authorList>
            <consortium name="RefSeq"/>
        </authorList>
    </citation>
    <scope>IDENTIFICATION</scope>
    <source>
        <tissue evidence="4">Tentacle</tissue>
    </source>
</reference>
<dbReference type="OrthoDB" id="5954286at2759"/>
<dbReference type="SUPFAM" id="SSF56436">
    <property type="entry name" value="C-type lectin-like"/>
    <property type="match status" value="1"/>
</dbReference>
<dbReference type="CDD" id="cd00037">
    <property type="entry name" value="CLECT"/>
    <property type="match status" value="1"/>
</dbReference>
<dbReference type="Gene3D" id="3.10.100.10">
    <property type="entry name" value="Mannose-Binding Protein A, subunit A"/>
    <property type="match status" value="1"/>
</dbReference>
<organism evidence="3 4">
    <name type="scientific">Actinia tenebrosa</name>
    <name type="common">Australian red waratah sea anemone</name>
    <dbReference type="NCBI Taxonomy" id="6105"/>
    <lineage>
        <taxon>Eukaryota</taxon>
        <taxon>Metazoa</taxon>
        <taxon>Cnidaria</taxon>
        <taxon>Anthozoa</taxon>
        <taxon>Hexacorallia</taxon>
        <taxon>Actiniaria</taxon>
        <taxon>Actiniidae</taxon>
        <taxon>Actinia</taxon>
    </lineage>
</organism>
<gene>
    <name evidence="4" type="primary">LOC116305273</name>
</gene>
<dbReference type="InterPro" id="IPR001304">
    <property type="entry name" value="C-type_lectin-like"/>
</dbReference>
<feature type="chain" id="PRO_5027865356" evidence="1">
    <location>
        <begin position="20"/>
        <end position="197"/>
    </location>
</feature>
<keyword evidence="3" id="KW-1185">Reference proteome</keyword>
<dbReference type="InterPro" id="IPR050111">
    <property type="entry name" value="C-type_lectin/snaclec_domain"/>
</dbReference>
<evidence type="ECO:0000259" key="2">
    <source>
        <dbReference type="PROSITE" id="PS50041"/>
    </source>
</evidence>
<feature type="signal peptide" evidence="1">
    <location>
        <begin position="1"/>
        <end position="19"/>
    </location>
</feature>
<name>A0A6P8IVK3_ACTTE</name>
<accession>A0A6P8IVK3</accession>
<dbReference type="RefSeq" id="XP_031571012.1">
    <property type="nucleotide sequence ID" value="XM_031715152.1"/>
</dbReference>
<dbReference type="PANTHER" id="PTHR22803">
    <property type="entry name" value="MANNOSE, PHOSPHOLIPASE, LECTIN RECEPTOR RELATED"/>
    <property type="match status" value="1"/>
</dbReference>
<dbReference type="PROSITE" id="PS50041">
    <property type="entry name" value="C_TYPE_LECTIN_2"/>
    <property type="match status" value="1"/>
</dbReference>
<dbReference type="Pfam" id="PF00059">
    <property type="entry name" value="Lectin_C"/>
    <property type="match status" value="1"/>
</dbReference>
<dbReference type="AlphaFoldDB" id="A0A6P8IVK3"/>
<dbReference type="GeneID" id="116305273"/>
<dbReference type="InterPro" id="IPR016187">
    <property type="entry name" value="CTDL_fold"/>
</dbReference>
<protein>
    <submittedName>
        <fullName evidence="4">Perlucin-like protein</fullName>
    </submittedName>
</protein>
<dbReference type="Proteomes" id="UP000515163">
    <property type="component" value="Unplaced"/>
</dbReference>
<keyword evidence="1" id="KW-0732">Signal</keyword>
<evidence type="ECO:0000313" key="3">
    <source>
        <dbReference type="Proteomes" id="UP000515163"/>
    </source>
</evidence>
<feature type="domain" description="C-type lectin" evidence="2">
    <location>
        <begin position="67"/>
        <end position="180"/>
    </location>
</feature>
<evidence type="ECO:0000313" key="4">
    <source>
        <dbReference type="RefSeq" id="XP_031571012.1"/>
    </source>
</evidence>